<comment type="caution">
    <text evidence="4">The sequence shown here is derived from an EMBL/GenBank/DDBJ whole genome shotgun (WGS) entry which is preliminary data.</text>
</comment>
<dbReference type="InterPro" id="IPR027417">
    <property type="entry name" value="P-loop_NTPase"/>
</dbReference>
<dbReference type="Gene3D" id="3.40.50.300">
    <property type="entry name" value="P-loop containing nucleotide triphosphate hydrolases"/>
    <property type="match status" value="2"/>
</dbReference>
<evidence type="ECO:0000256" key="2">
    <source>
        <dbReference type="ARBA" id="ARBA00022741"/>
    </source>
</evidence>
<dbReference type="InterPro" id="IPR011044">
    <property type="entry name" value="Quino_amine_DH_bsu"/>
</dbReference>
<dbReference type="SUPFAM" id="SSF50969">
    <property type="entry name" value="YVTN repeat-like/Quinoprotein amine dehydrogenase"/>
    <property type="match status" value="1"/>
</dbReference>
<keyword evidence="1" id="KW-0677">Repeat</keyword>
<keyword evidence="5" id="KW-1185">Reference proteome</keyword>
<dbReference type="Gene3D" id="2.130.10.10">
    <property type="entry name" value="YVTN repeat-like/Quinoprotein amine dehydrogenase"/>
    <property type="match status" value="1"/>
</dbReference>
<dbReference type="InterPro" id="IPR020859">
    <property type="entry name" value="ROC"/>
</dbReference>
<evidence type="ECO:0000313" key="5">
    <source>
        <dbReference type="Proteomes" id="UP001634394"/>
    </source>
</evidence>
<accession>A0ABD3XUB2</accession>
<evidence type="ECO:0000259" key="3">
    <source>
        <dbReference type="PROSITE" id="PS51424"/>
    </source>
</evidence>
<dbReference type="PROSITE" id="PS51424">
    <property type="entry name" value="ROC"/>
    <property type="match status" value="1"/>
</dbReference>
<keyword evidence="2" id="KW-0547">Nucleotide-binding</keyword>
<dbReference type="AlphaFoldDB" id="A0ABD3XUB2"/>
<dbReference type="Pfam" id="PF08477">
    <property type="entry name" value="Roc"/>
    <property type="match status" value="1"/>
</dbReference>
<evidence type="ECO:0000256" key="1">
    <source>
        <dbReference type="ARBA" id="ARBA00022737"/>
    </source>
</evidence>
<feature type="domain" description="Roc" evidence="3">
    <location>
        <begin position="283"/>
        <end position="593"/>
    </location>
</feature>
<sequence length="593" mass="67857">MNILLRKDSRRDPDYNGCVVIDDRLLVIDRGESYLHVYNCHDGKLITSHRLESRPVDVCLINRTEVAVSMWSEVVILSLTSRDHVKLVKTLQTGFYYYSLVKWRSDKLVISGKKGGMLWWGILSITDGRLDSTHNICKGRWTYMSVRDDIVYISCMTGDSITKGVYAFNLLTNKQKFLYQHQELKRPRSIMADRDYVYVYDGDFNKIHQLTDSGQIVTINTVSSWPNSMFYDDQQGLLYTTSYYSNVITVYKMESSHQQGVPVDILKMDDRSIQLFEEALKDGKETVHSIRIMVVGHMGVGKTTLVKRLLGEEVNISERHSTEGIDVYVNCCDVSLSTHEWTRRTKDSEQDYKLQRLVKVLNENYKTGGREVDSEVDTSSNLRETTDGNYLSHVADDDNTTEVLYRRSQQHNIGQILSSTSSLQAKSSSTVVQRSLTPSETNTRPGSELVEHDATENYKMDTLRDMLKLLQQNPKKAKQDISKHAHLTVLDFAGQYAFYTTHQMFLTRRAIYLLVSDANKEVSDLVEDDCYFDSQGIMKCRVHELVQVWMNSIHSCALPDKEDLNSANSHTSSYKVIPPPVILVGTHIDQIPQ</sequence>
<gene>
    <name evidence="4" type="ORF">ACJMK2_001588</name>
</gene>
<proteinExistence type="predicted"/>
<organism evidence="4 5">
    <name type="scientific">Sinanodonta woodiana</name>
    <name type="common">Chinese pond mussel</name>
    <name type="synonym">Anodonta woodiana</name>
    <dbReference type="NCBI Taxonomy" id="1069815"/>
    <lineage>
        <taxon>Eukaryota</taxon>
        <taxon>Metazoa</taxon>
        <taxon>Spiralia</taxon>
        <taxon>Lophotrochozoa</taxon>
        <taxon>Mollusca</taxon>
        <taxon>Bivalvia</taxon>
        <taxon>Autobranchia</taxon>
        <taxon>Heteroconchia</taxon>
        <taxon>Palaeoheterodonta</taxon>
        <taxon>Unionida</taxon>
        <taxon>Unionoidea</taxon>
        <taxon>Unionidae</taxon>
        <taxon>Unioninae</taxon>
        <taxon>Sinanodonta</taxon>
    </lineage>
</organism>
<protein>
    <recommendedName>
        <fullName evidence="3">Roc domain-containing protein</fullName>
    </recommendedName>
</protein>
<dbReference type="GO" id="GO:0000166">
    <property type="term" value="F:nucleotide binding"/>
    <property type="evidence" value="ECO:0007669"/>
    <property type="project" value="UniProtKB-KW"/>
</dbReference>
<name>A0ABD3XUB2_SINWO</name>
<reference evidence="4 5" key="1">
    <citation type="submission" date="2024-11" db="EMBL/GenBank/DDBJ databases">
        <title>Chromosome-level genome assembly of the freshwater bivalve Anodonta woodiana.</title>
        <authorList>
            <person name="Chen X."/>
        </authorList>
    </citation>
    <scope>NUCLEOTIDE SEQUENCE [LARGE SCALE GENOMIC DNA]</scope>
    <source>
        <strain evidence="4">MN2024</strain>
        <tissue evidence="4">Gills</tissue>
    </source>
</reference>
<dbReference type="Proteomes" id="UP001634394">
    <property type="component" value="Unassembled WGS sequence"/>
</dbReference>
<feature type="non-terminal residue" evidence="4">
    <location>
        <position position="593"/>
    </location>
</feature>
<evidence type="ECO:0000313" key="4">
    <source>
        <dbReference type="EMBL" id="KAL3889241.1"/>
    </source>
</evidence>
<dbReference type="EMBL" id="JBJQND010000001">
    <property type="protein sequence ID" value="KAL3889241.1"/>
    <property type="molecule type" value="Genomic_DNA"/>
</dbReference>
<dbReference type="InterPro" id="IPR015943">
    <property type="entry name" value="WD40/YVTN_repeat-like_dom_sf"/>
</dbReference>
<dbReference type="SUPFAM" id="SSF52540">
    <property type="entry name" value="P-loop containing nucleoside triphosphate hydrolases"/>
    <property type="match status" value="1"/>
</dbReference>